<dbReference type="Proteomes" id="UP000177006">
    <property type="component" value="Unassembled WGS sequence"/>
</dbReference>
<proteinExistence type="predicted"/>
<protein>
    <recommendedName>
        <fullName evidence="3">Response regulatory domain-containing protein</fullName>
    </recommendedName>
</protein>
<name>A0A1F5E7B4_9BACT</name>
<gene>
    <name evidence="1" type="ORF">A2160_02270</name>
</gene>
<organism evidence="1 2">
    <name type="scientific">Candidatus Beckwithbacteria bacterium RBG_13_42_9</name>
    <dbReference type="NCBI Taxonomy" id="1797457"/>
    <lineage>
        <taxon>Bacteria</taxon>
        <taxon>Candidatus Beckwithiibacteriota</taxon>
    </lineage>
</organism>
<evidence type="ECO:0000313" key="2">
    <source>
        <dbReference type="Proteomes" id="UP000177006"/>
    </source>
</evidence>
<evidence type="ECO:0000313" key="1">
    <source>
        <dbReference type="EMBL" id="OGD63299.1"/>
    </source>
</evidence>
<dbReference type="InterPro" id="IPR011006">
    <property type="entry name" value="CheY-like_superfamily"/>
</dbReference>
<sequence length="129" mass="14484">MSEVILILDDNQSIRTEYAEVARDNGAQVIEVETNAAALNALAGERGITQVVADWYLADPFVSPRREEYYTTPVIIKAVEMGLPVTVRTGTDDERRILARLQSEHQIEVRPKFDETVWQLGLPITVSTK</sequence>
<evidence type="ECO:0008006" key="3">
    <source>
        <dbReference type="Google" id="ProtNLM"/>
    </source>
</evidence>
<reference evidence="1 2" key="1">
    <citation type="journal article" date="2016" name="Nat. Commun.">
        <title>Thousands of microbial genomes shed light on interconnected biogeochemical processes in an aquifer system.</title>
        <authorList>
            <person name="Anantharaman K."/>
            <person name="Brown C.T."/>
            <person name="Hug L.A."/>
            <person name="Sharon I."/>
            <person name="Castelle C.J."/>
            <person name="Probst A.J."/>
            <person name="Thomas B.C."/>
            <person name="Singh A."/>
            <person name="Wilkins M.J."/>
            <person name="Karaoz U."/>
            <person name="Brodie E.L."/>
            <person name="Williams K.H."/>
            <person name="Hubbard S.S."/>
            <person name="Banfield J.F."/>
        </authorList>
    </citation>
    <scope>NUCLEOTIDE SEQUENCE [LARGE SCALE GENOMIC DNA]</scope>
</reference>
<dbReference type="SUPFAM" id="SSF52172">
    <property type="entry name" value="CheY-like"/>
    <property type="match status" value="1"/>
</dbReference>
<accession>A0A1F5E7B4</accession>
<dbReference type="Gene3D" id="3.40.50.2300">
    <property type="match status" value="1"/>
</dbReference>
<dbReference type="AlphaFoldDB" id="A0A1F5E7B4"/>
<comment type="caution">
    <text evidence="1">The sequence shown here is derived from an EMBL/GenBank/DDBJ whole genome shotgun (WGS) entry which is preliminary data.</text>
</comment>
<dbReference type="EMBL" id="MEZK01000010">
    <property type="protein sequence ID" value="OGD63299.1"/>
    <property type="molecule type" value="Genomic_DNA"/>
</dbReference>
<dbReference type="STRING" id="1797457.A2160_02270"/>